<dbReference type="Gene3D" id="3.40.190.10">
    <property type="entry name" value="Periplasmic binding protein-like II"/>
    <property type="match status" value="2"/>
</dbReference>
<dbReference type="SUPFAM" id="SSF53850">
    <property type="entry name" value="Periplasmic binding protein-like II"/>
    <property type="match status" value="1"/>
</dbReference>
<sequence length="436" mass="48055">MLKRKKLLIGAAVAALGVSALLTGCGGKKADDASGDKDGKVKISMAWWGSQVRHDATVKVIEMYEKENPKVDIEYEFYDMDGYLTKLNTLAASKTVWDVFQMGGNFPAFIDSIEPLDQYIKDGLIDTSNISEGYLATTQQDGKQWGISNGVGAYGIAYDPAMFKKAGLDEPTPDWTWADFEEMCLKIHDKTGQFGFSNFDDFKTATMAITQTGGGNNFFSTETNSKTMGFKDPKLLVPYLEMRKNLVDAGAYPDPGAIKEIKDIEGDYLVTGEAAMTWVAANQLQALRTAAGREIKMMTLPKTKADVPGGGMMSSQMLSMAKNSKHKEEAAKFISYFETNIEANKILNGERGVPIDDKVREELTKTADENMQEVYNYIDLVGEFDKGEGNPIESPANAAIEDQYKLLLEQVLYDQTTPAKAAKDLYAFAKEQLGEK</sequence>
<proteinExistence type="predicted"/>
<dbReference type="Pfam" id="PF01547">
    <property type="entry name" value="SBP_bac_1"/>
    <property type="match status" value="1"/>
</dbReference>
<dbReference type="InterPro" id="IPR050490">
    <property type="entry name" value="Bact_solute-bd_prot1"/>
</dbReference>
<dbReference type="RefSeq" id="WP_172207083.1">
    <property type="nucleotide sequence ID" value="NZ_BLLI01000001.1"/>
</dbReference>
<comment type="caution">
    <text evidence="1">The sequence shown here is derived from an EMBL/GenBank/DDBJ whole genome shotgun (WGS) entry which is preliminary data.</text>
</comment>
<evidence type="ECO:0000313" key="2">
    <source>
        <dbReference type="Proteomes" id="UP000480303"/>
    </source>
</evidence>
<reference evidence="1 2" key="1">
    <citation type="submission" date="2020-02" db="EMBL/GenBank/DDBJ databases">
        <title>Draft genome sequence of Lactococcus sp. Hs30E4-3.</title>
        <authorList>
            <person name="Noda S."/>
            <person name="Yuki M."/>
            <person name="Ohkuma M."/>
        </authorList>
    </citation>
    <scope>NUCLEOTIDE SEQUENCE [LARGE SCALE GENOMIC DNA]</scope>
    <source>
        <strain evidence="1 2">Hs30E4-3</strain>
    </source>
</reference>
<dbReference type="PANTHER" id="PTHR43649:SF11">
    <property type="entry name" value="ABC TRANSPORTER SUBSTRATE-BINDING PROTEIN YESO-RELATED"/>
    <property type="match status" value="1"/>
</dbReference>
<dbReference type="EMBL" id="BLLI01000001">
    <property type="protein sequence ID" value="GFH41525.1"/>
    <property type="molecule type" value="Genomic_DNA"/>
</dbReference>
<gene>
    <name evidence="1" type="ORF">Hs30E_00760</name>
</gene>
<protein>
    <submittedName>
        <fullName evidence="1">ABC transporter substrate-binding protein</fullName>
    </submittedName>
</protein>
<keyword evidence="2" id="KW-1185">Reference proteome</keyword>
<dbReference type="Proteomes" id="UP000480303">
    <property type="component" value="Unassembled WGS sequence"/>
</dbReference>
<dbReference type="InterPro" id="IPR006059">
    <property type="entry name" value="SBP"/>
</dbReference>
<organism evidence="1 2">
    <name type="scientific">Pseudolactococcus hodotermopsidis</name>
    <dbReference type="NCBI Taxonomy" id="2709157"/>
    <lineage>
        <taxon>Bacteria</taxon>
        <taxon>Bacillati</taxon>
        <taxon>Bacillota</taxon>
        <taxon>Bacilli</taxon>
        <taxon>Lactobacillales</taxon>
        <taxon>Streptococcaceae</taxon>
        <taxon>Pseudolactococcus</taxon>
    </lineage>
</organism>
<dbReference type="PROSITE" id="PS51257">
    <property type="entry name" value="PROKAR_LIPOPROTEIN"/>
    <property type="match status" value="1"/>
</dbReference>
<accession>A0A6A0B9Y7</accession>
<dbReference type="AlphaFoldDB" id="A0A6A0B9Y7"/>
<dbReference type="PANTHER" id="PTHR43649">
    <property type="entry name" value="ARABINOSE-BINDING PROTEIN-RELATED"/>
    <property type="match status" value="1"/>
</dbReference>
<name>A0A6A0B9Y7_9LACT</name>
<evidence type="ECO:0000313" key="1">
    <source>
        <dbReference type="EMBL" id="GFH41525.1"/>
    </source>
</evidence>